<reference evidence="2 3" key="2">
    <citation type="journal article" date="2012" name="Stand. Genomic Sci.">
        <title>Complete genome sequence of the moderately thermophilic mineral-sulfide-oxidizing firmicute Sulfobacillus acidophilus type strain (NAL(T)).</title>
        <authorList>
            <person name="Anderson I."/>
            <person name="Chertkov O."/>
            <person name="Chen A."/>
            <person name="Saunders E."/>
            <person name="Lapidus A."/>
            <person name="Nolan M."/>
            <person name="Lucas S."/>
            <person name="Hammon N."/>
            <person name="Deshpande S."/>
            <person name="Cheng J.F."/>
            <person name="Han C."/>
            <person name="Tapia R."/>
            <person name="Goodwin L.A."/>
            <person name="Pitluck S."/>
            <person name="Liolios K."/>
            <person name="Pagani I."/>
            <person name="Ivanova N."/>
            <person name="Mikhailova N."/>
            <person name="Pati A."/>
            <person name="Palaniappan K."/>
            <person name="Land M."/>
            <person name="Pan C."/>
            <person name="Rohde M."/>
            <person name="Pukall R."/>
            <person name="Goker M."/>
            <person name="Detter J.C."/>
            <person name="Woyke T."/>
            <person name="Bristow J."/>
            <person name="Eisen J.A."/>
            <person name="Markowitz V."/>
            <person name="Hugenholtz P."/>
            <person name="Kyrpides N.C."/>
            <person name="Klenk H.P."/>
            <person name="Mavromatis K."/>
        </authorList>
    </citation>
    <scope>NUCLEOTIDE SEQUENCE [LARGE SCALE GENOMIC DNA]</scope>
    <source>
        <strain evidence="3">ATCC 700253 / DSM 10332 / NAL</strain>
    </source>
</reference>
<dbReference type="AlphaFoldDB" id="G8TTU0"/>
<name>G8TTU0_SULAD</name>
<protein>
    <recommendedName>
        <fullName evidence="1">Formylmethanofuran dehydrogenase subunit E domain-containing protein</fullName>
    </recommendedName>
</protein>
<organism evidence="2 3">
    <name type="scientific">Sulfobacillus acidophilus (strain ATCC 700253 / DSM 10332 / NAL)</name>
    <dbReference type="NCBI Taxonomy" id="679936"/>
    <lineage>
        <taxon>Bacteria</taxon>
        <taxon>Bacillati</taxon>
        <taxon>Bacillota</taxon>
        <taxon>Clostridia</taxon>
        <taxon>Eubacteriales</taxon>
        <taxon>Clostridiales Family XVII. Incertae Sedis</taxon>
        <taxon>Sulfobacillus</taxon>
    </lineage>
</organism>
<accession>G8TTU0</accession>
<reference evidence="3" key="1">
    <citation type="submission" date="2011-12" db="EMBL/GenBank/DDBJ databases">
        <title>The complete genome of chromosome of Sulfobacillus acidophilus DSM 10332.</title>
        <authorList>
            <person name="Lucas S."/>
            <person name="Han J."/>
            <person name="Lapidus A."/>
            <person name="Bruce D."/>
            <person name="Goodwin L."/>
            <person name="Pitluck S."/>
            <person name="Peters L."/>
            <person name="Kyrpides N."/>
            <person name="Mavromatis K."/>
            <person name="Ivanova N."/>
            <person name="Mikhailova N."/>
            <person name="Chertkov O."/>
            <person name="Saunders E."/>
            <person name="Detter J.C."/>
            <person name="Tapia R."/>
            <person name="Han C."/>
            <person name="Land M."/>
            <person name="Hauser L."/>
            <person name="Markowitz V."/>
            <person name="Cheng J.-F."/>
            <person name="Hugenholtz P."/>
            <person name="Woyke T."/>
            <person name="Wu D."/>
            <person name="Pukall R."/>
            <person name="Gehrich-Schroeter G."/>
            <person name="Schneider S."/>
            <person name="Klenk H.-P."/>
            <person name="Eisen J.A."/>
        </authorList>
    </citation>
    <scope>NUCLEOTIDE SEQUENCE [LARGE SCALE GENOMIC DNA]</scope>
    <source>
        <strain evidence="3">ATCC 700253 / DSM 10332 / NAL</strain>
    </source>
</reference>
<feature type="domain" description="Formylmethanofuran dehydrogenase subunit E" evidence="1">
    <location>
        <begin position="58"/>
        <end position="184"/>
    </location>
</feature>
<gene>
    <name evidence="2" type="ordered locus">Sulac_3407</name>
</gene>
<dbReference type="SUPFAM" id="SSF143555">
    <property type="entry name" value="FwdE-like"/>
    <property type="match status" value="1"/>
</dbReference>
<dbReference type="Gene3D" id="3.30.1330.130">
    <property type="match status" value="1"/>
</dbReference>
<dbReference type="Pfam" id="PF02663">
    <property type="entry name" value="FmdE"/>
    <property type="match status" value="1"/>
</dbReference>
<dbReference type="PATRIC" id="fig|679936.5.peg.3529"/>
<dbReference type="KEGG" id="sap:Sulac_3407"/>
<dbReference type="InterPro" id="IPR003814">
    <property type="entry name" value="FmdEsu_dom"/>
</dbReference>
<dbReference type="Proteomes" id="UP000005439">
    <property type="component" value="Chromosome"/>
</dbReference>
<dbReference type="HOGENOM" id="CLU_1146759_0_0_9"/>
<evidence type="ECO:0000313" key="2">
    <source>
        <dbReference type="EMBL" id="AEW06849.1"/>
    </source>
</evidence>
<evidence type="ECO:0000313" key="3">
    <source>
        <dbReference type="Proteomes" id="UP000005439"/>
    </source>
</evidence>
<evidence type="ECO:0000259" key="1">
    <source>
        <dbReference type="Pfam" id="PF02663"/>
    </source>
</evidence>
<keyword evidence="3" id="KW-1185">Reference proteome</keyword>
<dbReference type="EMBL" id="CP003179">
    <property type="protein sequence ID" value="AEW06849.1"/>
    <property type="molecule type" value="Genomic_DNA"/>
</dbReference>
<sequence length="226" mass="25649">MEPLWPSRTHDMTEDWYWPEWAAHSTRLPTFQVRDTESSHGRYAAGVKTITVKDLVKFHGHACDGLFRGAVALSRGLAELFPDGVIDRTDLRVLSRNSPCLGDVAAYLTGGRIRFNTQDVRDIPGVWFILQRISSGTTIRVMERAGVYPDDLAQEEARLVSTRQATPEQVDTLREAQWEWVRTVLLTGDPAVMYAVEPLPDWTWEDVPYPRIGVRTDVLFKQVPPS</sequence>
<dbReference type="STRING" id="679936.Sulac_3407"/>
<proteinExistence type="predicted"/>